<gene>
    <name evidence="1" type="ORF">M9Y10_013846</name>
</gene>
<organism evidence="1 2">
    <name type="scientific">Tritrichomonas musculus</name>
    <dbReference type="NCBI Taxonomy" id="1915356"/>
    <lineage>
        <taxon>Eukaryota</taxon>
        <taxon>Metamonada</taxon>
        <taxon>Parabasalia</taxon>
        <taxon>Tritrichomonadida</taxon>
        <taxon>Tritrichomonadidae</taxon>
        <taxon>Tritrichomonas</taxon>
    </lineage>
</organism>
<evidence type="ECO:0000313" key="2">
    <source>
        <dbReference type="Proteomes" id="UP001470230"/>
    </source>
</evidence>
<evidence type="ECO:0000313" key="1">
    <source>
        <dbReference type="EMBL" id="KAK8895960.1"/>
    </source>
</evidence>
<feature type="non-terminal residue" evidence="1">
    <location>
        <position position="289"/>
    </location>
</feature>
<protein>
    <submittedName>
        <fullName evidence="1">Uncharacterized protein</fullName>
    </submittedName>
</protein>
<name>A0ABR2KXY6_9EUKA</name>
<reference evidence="1 2" key="1">
    <citation type="submission" date="2024-04" db="EMBL/GenBank/DDBJ databases">
        <title>Tritrichomonas musculus Genome.</title>
        <authorList>
            <person name="Alves-Ferreira E."/>
            <person name="Grigg M."/>
            <person name="Lorenzi H."/>
            <person name="Galac M."/>
        </authorList>
    </citation>
    <scope>NUCLEOTIDE SEQUENCE [LARGE SCALE GENOMIC DNA]</scope>
    <source>
        <strain evidence="1 2">EAF2021</strain>
    </source>
</reference>
<sequence length="289" mass="33174">MTDDDKPLSAQASAILTSLVAGEFNTIILDTCDEKYRRKNDLSFYDKRELEVVSTNKYQIDYNDKYPNSNDSAKIAKIKYNENAKLIGKYIYDNVEYEFDINFKSDDNVEDNHFMLLNTETNIWLIWSESTTELVLTSANDPILFDLIIESAYIENNDKIALKSELPEPVDLSNYALKSEIRAYNDLSYCSTNKTILTVGKMAYNGAPKILPFNEGAHIKFNATFADYTETFDFIFKTTSISEDVHTMMYNINGHEYAITWEDNNFGEFNVKLNNVTTPTSYNNMIADI</sequence>
<dbReference type="EMBL" id="JAPFFF010000002">
    <property type="protein sequence ID" value="KAK8895960.1"/>
    <property type="molecule type" value="Genomic_DNA"/>
</dbReference>
<comment type="caution">
    <text evidence="1">The sequence shown here is derived from an EMBL/GenBank/DDBJ whole genome shotgun (WGS) entry which is preliminary data.</text>
</comment>
<proteinExistence type="predicted"/>
<dbReference type="Proteomes" id="UP001470230">
    <property type="component" value="Unassembled WGS sequence"/>
</dbReference>
<accession>A0ABR2KXY6</accession>
<keyword evidence="2" id="KW-1185">Reference proteome</keyword>